<keyword evidence="12 14" id="KW-0472">Membrane</keyword>
<sequence>MIKALTEITSTGPAPARQQETRVYLWIKAFHIMAVITWFAGLFYLPRLFVYHAQAEDDVSRERFKIMERKLLRGIMNPSMVVTLLLGGWMLYLSPAWLSQGWMHAKLTLVALLVVYHHMCGRIRKRFADDANTRSHVYYRWFNEAPVLALVGIVILVVVKPF</sequence>
<dbReference type="PANTHER" id="PTHR40255">
    <property type="entry name" value="UPF0093 MEMBRANE PROTEIN SLR1790"/>
    <property type="match status" value="1"/>
</dbReference>
<gene>
    <name evidence="16" type="ORF">CNQ84_17985</name>
</gene>
<evidence type="ECO:0000256" key="7">
    <source>
        <dbReference type="ARBA" id="ARBA00022692"/>
    </source>
</evidence>
<dbReference type="GO" id="GO:0005886">
    <property type="term" value="C:plasma membrane"/>
    <property type="evidence" value="ECO:0007669"/>
    <property type="project" value="UniProtKB-SubCell"/>
</dbReference>
<evidence type="ECO:0000256" key="4">
    <source>
        <dbReference type="ARBA" id="ARBA00017504"/>
    </source>
</evidence>
<dbReference type="InterPro" id="IPR005265">
    <property type="entry name" value="HemJ-like"/>
</dbReference>
<evidence type="ECO:0000313" key="17">
    <source>
        <dbReference type="Proteomes" id="UP000242313"/>
    </source>
</evidence>
<dbReference type="GO" id="GO:0070818">
    <property type="term" value="F:protoporphyrinogen oxidase activity"/>
    <property type="evidence" value="ECO:0007669"/>
    <property type="project" value="UniProtKB-UniRule"/>
</dbReference>
<dbReference type="HAMAP" id="MF_02239">
    <property type="entry name" value="HemJ"/>
    <property type="match status" value="1"/>
</dbReference>
<accession>A0A2A3MD81</accession>
<comment type="subcellular location">
    <subcellularLocation>
        <location evidence="1 14">Cell membrane</location>
        <topology evidence="1 14">Multi-pass membrane protein</topology>
    </subcellularLocation>
</comment>
<dbReference type="Pfam" id="PF03653">
    <property type="entry name" value="UPF0093"/>
    <property type="match status" value="1"/>
</dbReference>
<reference evidence="16 17" key="1">
    <citation type="submission" date="2017-09" db="EMBL/GenBank/DDBJ databases">
        <title>Pseudomonas abyssi sp. nov. isolated from Abyssopelagic Water.</title>
        <authorList>
            <person name="Wei Y."/>
        </authorList>
    </citation>
    <scope>NUCLEOTIDE SEQUENCE [LARGE SCALE GENOMIC DNA]</scope>
    <source>
        <strain evidence="16 17">MT5</strain>
    </source>
</reference>
<dbReference type="EMBL" id="NTMR01000029">
    <property type="protein sequence ID" value="PBK02722.1"/>
    <property type="molecule type" value="Genomic_DNA"/>
</dbReference>
<evidence type="ECO:0000256" key="14">
    <source>
        <dbReference type="HAMAP-Rule" id="MF_02239"/>
    </source>
</evidence>
<name>A0A2A3MD81_9PSED</name>
<keyword evidence="5 14" id="KW-1003">Cell membrane</keyword>
<dbReference type="NCBIfam" id="TIGR00701">
    <property type="entry name" value="protoporphyrinogen oxidase HemJ"/>
    <property type="match status" value="1"/>
</dbReference>
<dbReference type="UniPathway" id="UPA00251">
    <property type="reaction ID" value="UER00324"/>
</dbReference>
<dbReference type="AlphaFoldDB" id="A0A2A3MD81"/>
<keyword evidence="10 14" id="KW-0560">Oxidoreductase</keyword>
<comment type="cofactor">
    <cofactor evidence="14 15">
        <name>heme b</name>
        <dbReference type="ChEBI" id="CHEBI:60344"/>
    </cofactor>
    <text evidence="14 15">Binds 1 heme b (iron(II)-protoporphyrin IX) group per subunit.</text>
</comment>
<dbReference type="Proteomes" id="UP000242313">
    <property type="component" value="Unassembled WGS sequence"/>
</dbReference>
<protein>
    <recommendedName>
        <fullName evidence="4 14">Protoporphyrinogen IX oxidase</fullName>
        <shortName evidence="14">PPO</shortName>
        <ecNumber evidence="14 15">1.3.99.-</ecNumber>
    </recommendedName>
</protein>
<dbReference type="GO" id="GO:0046872">
    <property type="term" value="F:metal ion binding"/>
    <property type="evidence" value="ECO:0007669"/>
    <property type="project" value="UniProtKB-UniRule"/>
</dbReference>
<organism evidence="16 17">
    <name type="scientific">Pseudomonas abyssi</name>
    <dbReference type="NCBI Taxonomy" id="170540"/>
    <lineage>
        <taxon>Bacteria</taxon>
        <taxon>Pseudomonadati</taxon>
        <taxon>Pseudomonadota</taxon>
        <taxon>Gammaproteobacteria</taxon>
        <taxon>Pseudomonadales</taxon>
        <taxon>Pseudomonadaceae</taxon>
        <taxon>Pseudomonas</taxon>
    </lineage>
</organism>
<feature type="binding site" description="axial binding residue" evidence="14">
    <location>
        <position position="31"/>
    </location>
    <ligand>
        <name>heme</name>
        <dbReference type="ChEBI" id="CHEBI:30413"/>
    </ligand>
    <ligandPart>
        <name>Fe</name>
        <dbReference type="ChEBI" id="CHEBI:18248"/>
    </ligandPart>
</feature>
<keyword evidence="7 14" id="KW-0812">Transmembrane</keyword>
<keyword evidence="11 14" id="KW-0408">Iron</keyword>
<comment type="function">
    <text evidence="14 15">Catalyzes the oxidation of protoporphyrinogen IX to protoporphyrin IX.</text>
</comment>
<dbReference type="PIRSF" id="PIRSF004638">
    <property type="entry name" value="UCP004638"/>
    <property type="match status" value="1"/>
</dbReference>
<dbReference type="PANTHER" id="PTHR40255:SF1">
    <property type="entry name" value="PROTOPORPHYRINOGEN IX OXIDASE"/>
    <property type="match status" value="1"/>
</dbReference>
<evidence type="ECO:0000256" key="3">
    <source>
        <dbReference type="ARBA" id="ARBA00006501"/>
    </source>
</evidence>
<keyword evidence="6 14" id="KW-0349">Heme</keyword>
<feature type="binding site" description="axial binding residue" evidence="14">
    <location>
        <position position="106"/>
    </location>
    <ligand>
        <name>heme</name>
        <dbReference type="ChEBI" id="CHEBI:30413"/>
    </ligand>
    <ligandPart>
        <name>Fe</name>
        <dbReference type="ChEBI" id="CHEBI:18248"/>
    </ligandPart>
</feature>
<evidence type="ECO:0000256" key="6">
    <source>
        <dbReference type="ARBA" id="ARBA00022617"/>
    </source>
</evidence>
<dbReference type="EC" id="1.3.99.-" evidence="14 15"/>
<evidence type="ECO:0000256" key="15">
    <source>
        <dbReference type="PIRNR" id="PIRNR004638"/>
    </source>
</evidence>
<keyword evidence="9 14" id="KW-1133">Transmembrane helix</keyword>
<evidence type="ECO:0000313" key="16">
    <source>
        <dbReference type="EMBL" id="PBK02722.1"/>
    </source>
</evidence>
<feature type="transmembrane region" description="Helical" evidence="14">
    <location>
        <begin position="97"/>
        <end position="116"/>
    </location>
</feature>
<feature type="transmembrane region" description="Helical" evidence="14">
    <location>
        <begin position="71"/>
        <end position="91"/>
    </location>
</feature>
<feature type="transmembrane region" description="Helical" evidence="14">
    <location>
        <begin position="23"/>
        <end position="45"/>
    </location>
</feature>
<evidence type="ECO:0000256" key="2">
    <source>
        <dbReference type="ARBA" id="ARBA00005073"/>
    </source>
</evidence>
<feature type="transmembrane region" description="Helical" evidence="14">
    <location>
        <begin position="137"/>
        <end position="159"/>
    </location>
</feature>
<evidence type="ECO:0000256" key="9">
    <source>
        <dbReference type="ARBA" id="ARBA00022989"/>
    </source>
</evidence>
<evidence type="ECO:0000256" key="5">
    <source>
        <dbReference type="ARBA" id="ARBA00022475"/>
    </source>
</evidence>
<evidence type="ECO:0000256" key="1">
    <source>
        <dbReference type="ARBA" id="ARBA00004651"/>
    </source>
</evidence>
<comment type="subunit">
    <text evidence="14">Homodimer.</text>
</comment>
<evidence type="ECO:0000256" key="10">
    <source>
        <dbReference type="ARBA" id="ARBA00023002"/>
    </source>
</evidence>
<evidence type="ECO:0000256" key="8">
    <source>
        <dbReference type="ARBA" id="ARBA00022723"/>
    </source>
</evidence>
<comment type="catalytic activity">
    <reaction evidence="13 14 15">
        <text>protoporphyrinogen IX + 3 A = protoporphyrin IX + 3 AH2</text>
        <dbReference type="Rhea" id="RHEA:62000"/>
        <dbReference type="ChEBI" id="CHEBI:13193"/>
        <dbReference type="ChEBI" id="CHEBI:17499"/>
        <dbReference type="ChEBI" id="CHEBI:57306"/>
        <dbReference type="ChEBI" id="CHEBI:57307"/>
    </reaction>
</comment>
<evidence type="ECO:0000256" key="13">
    <source>
        <dbReference type="ARBA" id="ARBA00048390"/>
    </source>
</evidence>
<dbReference type="GO" id="GO:0006782">
    <property type="term" value="P:protoporphyrinogen IX biosynthetic process"/>
    <property type="evidence" value="ECO:0007669"/>
    <property type="project" value="UniProtKB-UniRule"/>
</dbReference>
<keyword evidence="8 14" id="KW-0479">Metal-binding</keyword>
<comment type="pathway">
    <text evidence="2 14 15">Porphyrin-containing compound metabolism; protoporphyrin-IX biosynthesis; protoporphyrin-IX from protoporphyrinogen-IX: step 1/1.</text>
</comment>
<comment type="caution">
    <text evidence="16">The sequence shown here is derived from an EMBL/GenBank/DDBJ whole genome shotgun (WGS) entry which is preliminary data.</text>
</comment>
<keyword evidence="17" id="KW-1185">Reference proteome</keyword>
<comment type="similarity">
    <text evidence="3 14 15">Belongs to the HemJ family.</text>
</comment>
<evidence type="ECO:0000256" key="12">
    <source>
        <dbReference type="ARBA" id="ARBA00023136"/>
    </source>
</evidence>
<evidence type="ECO:0000256" key="11">
    <source>
        <dbReference type="ARBA" id="ARBA00023004"/>
    </source>
</evidence>
<proteinExistence type="inferred from homology"/>